<evidence type="ECO:0000313" key="3">
    <source>
        <dbReference type="Proteomes" id="UP001431209"/>
    </source>
</evidence>
<evidence type="ECO:0000256" key="1">
    <source>
        <dbReference type="SAM" id="Phobius"/>
    </source>
</evidence>
<dbReference type="AlphaFoldDB" id="A0AAW2Z507"/>
<dbReference type="EMBL" id="JAOPGA020001080">
    <property type="protein sequence ID" value="KAL0484877.1"/>
    <property type="molecule type" value="Genomic_DNA"/>
</dbReference>
<keyword evidence="1" id="KW-0472">Membrane</keyword>
<keyword evidence="3" id="KW-1185">Reference proteome</keyword>
<accession>A0AAW2Z507</accession>
<proteinExistence type="predicted"/>
<dbReference type="Proteomes" id="UP001431209">
    <property type="component" value="Unassembled WGS sequence"/>
</dbReference>
<comment type="caution">
    <text evidence="2">The sequence shown here is derived from an EMBL/GenBank/DDBJ whole genome shotgun (WGS) entry which is preliminary data.</text>
</comment>
<organism evidence="2 3">
    <name type="scientific">Acrasis kona</name>
    <dbReference type="NCBI Taxonomy" id="1008807"/>
    <lineage>
        <taxon>Eukaryota</taxon>
        <taxon>Discoba</taxon>
        <taxon>Heterolobosea</taxon>
        <taxon>Tetramitia</taxon>
        <taxon>Eutetramitia</taxon>
        <taxon>Acrasidae</taxon>
        <taxon>Acrasis</taxon>
    </lineage>
</organism>
<evidence type="ECO:0000313" key="2">
    <source>
        <dbReference type="EMBL" id="KAL0484877.1"/>
    </source>
</evidence>
<keyword evidence="1" id="KW-0812">Transmembrane</keyword>
<protein>
    <submittedName>
        <fullName evidence="2">Uncharacterized protein</fullName>
    </submittedName>
</protein>
<feature type="transmembrane region" description="Helical" evidence="1">
    <location>
        <begin position="12"/>
        <end position="34"/>
    </location>
</feature>
<feature type="transmembrane region" description="Helical" evidence="1">
    <location>
        <begin position="111"/>
        <end position="131"/>
    </location>
</feature>
<gene>
    <name evidence="2" type="ORF">AKO1_003650</name>
</gene>
<reference evidence="2 3" key="1">
    <citation type="submission" date="2024-03" db="EMBL/GenBank/DDBJ databases">
        <title>The Acrasis kona genome and developmental transcriptomes reveal deep origins of eukaryotic multicellular pathways.</title>
        <authorList>
            <person name="Sheikh S."/>
            <person name="Fu C.-J."/>
            <person name="Brown M.W."/>
            <person name="Baldauf S.L."/>
        </authorList>
    </citation>
    <scope>NUCLEOTIDE SEQUENCE [LARGE SCALE GENOMIC DNA]</scope>
    <source>
        <strain evidence="2 3">ATCC MYA-3509</strain>
    </source>
</reference>
<keyword evidence="1" id="KW-1133">Transmembrane helix</keyword>
<name>A0AAW2Z507_9EUKA</name>
<feature type="transmembrane region" description="Helical" evidence="1">
    <location>
        <begin position="87"/>
        <end position="105"/>
    </location>
</feature>
<sequence>MKFPLIKYAFGFGEAFLVNLVVGAWALIHPYSLFYLLTPPPYEHELNSTMMMEAAGRLFGLVYLGLFVLEFYIMALQRNASAMRTTLLTFAIGDVIHVAWTIYLYAHGGLWWQWIGNLLPTLSLNAIRLFCLFSNQSAKETELQKPITNDIVMAEA</sequence>
<feature type="transmembrane region" description="Helical" evidence="1">
    <location>
        <begin position="54"/>
        <end position="75"/>
    </location>
</feature>